<dbReference type="SUPFAM" id="SSF109604">
    <property type="entry name" value="HD-domain/PDEase-like"/>
    <property type="match status" value="1"/>
</dbReference>
<dbReference type="InterPro" id="IPR037522">
    <property type="entry name" value="HD_GYP_dom"/>
</dbReference>
<dbReference type="PROSITE" id="PS51832">
    <property type="entry name" value="HD_GYP"/>
    <property type="match status" value="1"/>
</dbReference>
<proteinExistence type="predicted"/>
<organism evidence="2 3">
    <name type="scientific">Herbaspirillum hiltneri N3</name>
    <dbReference type="NCBI Taxonomy" id="1262470"/>
    <lineage>
        <taxon>Bacteria</taxon>
        <taxon>Pseudomonadati</taxon>
        <taxon>Pseudomonadota</taxon>
        <taxon>Betaproteobacteria</taxon>
        <taxon>Burkholderiales</taxon>
        <taxon>Oxalobacteraceae</taxon>
        <taxon>Herbaspirillum</taxon>
    </lineage>
</organism>
<feature type="domain" description="HD-GYP" evidence="1">
    <location>
        <begin position="154"/>
        <end position="349"/>
    </location>
</feature>
<sequence>MLKRIAPDQLRLGMYVQEIPGPWMNHPFWRGSFKLEKYEDLKTLRSAKIEQILIDTSKGRDIVMEDEPKAAAPVAAESTPEAAADAAAIDIPAEPTRSRPAKIVVQVGAEQERVQAARVLTASRKAIMTMFNETRMGKALDVRQAMPVVQEITASVARNSGALISLARLKTADDYTYMHSVAVCALMIALGHQLGLSPEETRQAGIAGLLHDIGKMAVPADILNKPGKLTDDEFTSVKKHAQAGHAILRGVDGIGDAALDVSLHHHEKIDGSGYPFNLKGNQISMVAKMGAVCDVYDAITSNRPYKPGWEPGHSVKRMASNQGHFDETILEAFIKSVGIFPTGSCVVMHSGKVGIVIDQHPGSLLTPKVKVFFSALTMAPLPIEIIDLATTRSGDKIASHADPAKLHLPNLETIWASTVIT</sequence>
<evidence type="ECO:0000313" key="3">
    <source>
        <dbReference type="Proteomes" id="UP000063429"/>
    </source>
</evidence>
<dbReference type="SMART" id="SM00471">
    <property type="entry name" value="HDc"/>
    <property type="match status" value="1"/>
</dbReference>
<dbReference type="EMBL" id="CP011409">
    <property type="protein sequence ID" value="AKZ64556.1"/>
    <property type="molecule type" value="Genomic_DNA"/>
</dbReference>
<evidence type="ECO:0000259" key="1">
    <source>
        <dbReference type="PROSITE" id="PS51832"/>
    </source>
</evidence>
<dbReference type="Proteomes" id="UP000063429">
    <property type="component" value="Chromosome"/>
</dbReference>
<dbReference type="RefSeq" id="WP_053200186.1">
    <property type="nucleotide sequence ID" value="NZ_CP011409.1"/>
</dbReference>
<dbReference type="Pfam" id="PF13487">
    <property type="entry name" value="HD_5"/>
    <property type="match status" value="1"/>
</dbReference>
<keyword evidence="3" id="KW-1185">Reference proteome</keyword>
<dbReference type="InterPro" id="IPR003607">
    <property type="entry name" value="HD/PDEase_dom"/>
</dbReference>
<evidence type="ECO:0000313" key="2">
    <source>
        <dbReference type="EMBL" id="AKZ64556.1"/>
    </source>
</evidence>
<gene>
    <name evidence="2" type="ORF">F506_19565</name>
</gene>
<dbReference type="PANTHER" id="PTHR43155">
    <property type="entry name" value="CYCLIC DI-GMP PHOSPHODIESTERASE PA4108-RELATED"/>
    <property type="match status" value="1"/>
</dbReference>
<name>A0ABM5V4T6_9BURK</name>
<dbReference type="InterPro" id="IPR021812">
    <property type="entry name" value="DUF3391"/>
</dbReference>
<dbReference type="Pfam" id="PF11871">
    <property type="entry name" value="DUF3391"/>
    <property type="match status" value="1"/>
</dbReference>
<dbReference type="CDD" id="cd00077">
    <property type="entry name" value="HDc"/>
    <property type="match status" value="1"/>
</dbReference>
<dbReference type="Gene3D" id="1.10.3210.10">
    <property type="entry name" value="Hypothetical protein af1432"/>
    <property type="match status" value="1"/>
</dbReference>
<dbReference type="InterPro" id="IPR006675">
    <property type="entry name" value="HDIG_dom"/>
</dbReference>
<reference evidence="3" key="1">
    <citation type="journal article" date="2015" name="Genome Announc.">
        <title>Complete Genome Sequence of Herbaspirillum hiltneri N3 (DSM 17495), Isolated from Surface-Sterilized Wheat Roots.</title>
        <authorList>
            <person name="Guizelini D."/>
            <person name="Saizaki P.M."/>
            <person name="Coimbra N.A."/>
            <person name="Weiss V.A."/>
            <person name="Faoro H."/>
            <person name="Sfeir M.Z."/>
            <person name="Baura V.A."/>
            <person name="Monteiro R.A."/>
            <person name="Chubatsu L.S."/>
            <person name="Souza E.M."/>
            <person name="Cruz L.M."/>
            <person name="Pedrosa F.O."/>
            <person name="Raittz R.T."/>
            <person name="Marchaukoski J.N."/>
            <person name="Steffens M.B."/>
        </authorList>
    </citation>
    <scope>NUCLEOTIDE SEQUENCE [LARGE SCALE GENOMIC DNA]</scope>
    <source>
        <strain evidence="3">N3</strain>
    </source>
</reference>
<accession>A0ABM5V4T6</accession>
<dbReference type="NCBIfam" id="TIGR00277">
    <property type="entry name" value="HDIG"/>
    <property type="match status" value="1"/>
</dbReference>
<dbReference type="PANTHER" id="PTHR43155:SF2">
    <property type="entry name" value="CYCLIC DI-GMP PHOSPHODIESTERASE PA4108"/>
    <property type="match status" value="1"/>
</dbReference>
<protein>
    <submittedName>
        <fullName evidence="2">Phosphodiesterase</fullName>
    </submittedName>
</protein>